<dbReference type="NCBIfam" id="TIGR03082">
    <property type="entry name" value="Gneg_AbrB_dup"/>
    <property type="match status" value="1"/>
</dbReference>
<evidence type="ECO:0000313" key="3">
    <source>
        <dbReference type="Proteomes" id="UP000031521"/>
    </source>
</evidence>
<keyword evidence="1" id="KW-1133">Transmembrane helix</keyword>
<dbReference type="OrthoDB" id="7157734at2"/>
<accession>A0A0B5E4Z6</accession>
<evidence type="ECO:0000313" key="2">
    <source>
        <dbReference type="EMBL" id="AJE48430.1"/>
    </source>
</evidence>
<dbReference type="PIRSF" id="PIRSF038991">
    <property type="entry name" value="Protein_AbrB"/>
    <property type="match status" value="1"/>
</dbReference>
<feature type="transmembrane region" description="Helical" evidence="1">
    <location>
        <begin position="57"/>
        <end position="74"/>
    </location>
</feature>
<keyword evidence="1" id="KW-0812">Transmembrane</keyword>
<keyword evidence="2" id="KW-0560">Oxidoreductase</keyword>
<protein>
    <submittedName>
        <fullName evidence="2">Ammonia monooxygenase</fullName>
    </submittedName>
</protein>
<feature type="transmembrane region" description="Helical" evidence="1">
    <location>
        <begin position="328"/>
        <end position="347"/>
    </location>
</feature>
<gene>
    <name evidence="2" type="ORF">P73_3715</name>
</gene>
<dbReference type="HOGENOM" id="CLU_050210_2_1_5"/>
<feature type="transmembrane region" description="Helical" evidence="1">
    <location>
        <begin position="236"/>
        <end position="254"/>
    </location>
</feature>
<feature type="transmembrane region" description="Helical" evidence="1">
    <location>
        <begin position="298"/>
        <end position="316"/>
    </location>
</feature>
<dbReference type="KEGG" id="cid:P73_3715"/>
<feature type="transmembrane region" description="Helical" evidence="1">
    <location>
        <begin position="86"/>
        <end position="105"/>
    </location>
</feature>
<feature type="transmembrane region" description="Helical" evidence="1">
    <location>
        <begin position="12"/>
        <end position="34"/>
    </location>
</feature>
<name>A0A0B5E4Z6_9RHOB</name>
<keyword evidence="2" id="KW-0503">Monooxygenase</keyword>
<feature type="transmembrane region" description="Helical" evidence="1">
    <location>
        <begin position="145"/>
        <end position="166"/>
    </location>
</feature>
<dbReference type="InterPro" id="IPR007820">
    <property type="entry name" value="AbrB_fam"/>
</dbReference>
<dbReference type="RefSeq" id="WP_043870763.1">
    <property type="nucleotide sequence ID" value="NZ_CP004393.1"/>
</dbReference>
<dbReference type="PANTHER" id="PTHR38457:SF1">
    <property type="entry name" value="REGULATOR ABRB-RELATED"/>
    <property type="match status" value="1"/>
</dbReference>
<dbReference type="InterPro" id="IPR017516">
    <property type="entry name" value="AbrB_dup"/>
</dbReference>
<feature type="transmembrane region" description="Helical" evidence="1">
    <location>
        <begin position="186"/>
        <end position="203"/>
    </location>
</feature>
<dbReference type="GO" id="GO:0016020">
    <property type="term" value="C:membrane"/>
    <property type="evidence" value="ECO:0007669"/>
    <property type="project" value="InterPro"/>
</dbReference>
<evidence type="ECO:0000256" key="1">
    <source>
        <dbReference type="SAM" id="Phobius"/>
    </source>
</evidence>
<feature type="transmembrane region" description="Helical" evidence="1">
    <location>
        <begin position="210"/>
        <end position="230"/>
    </location>
</feature>
<keyword evidence="1" id="KW-0472">Membrane</keyword>
<sequence length="352" mass="36351">MSLSPVRRGALTMAIGAAGGLTFNLLSLPLPWVLGSLTATALTAQATEFRSGLPSNWRSYAMVAIGTMLGTGFTQEVVAQSGRWGASLLAMSLLSLAFALFAYGVFRRWGNMDRTTAMFAAMPGGLSVVTMLAEEHKTEVNRVVLCHSARLIVLLVTAPIVIQQISGIDLAAANRTAFHGAEALDPLRHGLLALAAVGSWFVASRVRLPSGMLLVPLLVSALLHATGLVTVHVPPLLSILAQVVIGSGVGARFANYTLRQIVRDGWLAALVGIVLALGSLAGASVVAPLTGVGTAPLFLSYLPGGAPELGVVALALMIDPAMVAAHHVLRVFLIVAALPALAGRLAAANDPG</sequence>
<dbReference type="AlphaFoldDB" id="A0A0B5E4Z6"/>
<reference evidence="2 3" key="1">
    <citation type="journal article" date="2014" name="Int. J. Syst. Evol. Microbiol.">
        <title>Celeribacter indicus sp. nov., a polycyclic aromatic hydrocarbon-degrading bacterium from deep-sea sediment and reclassification of Huaishuia halophila as Celeribacter halophilus comb. nov.</title>
        <authorList>
            <person name="Lai Q."/>
            <person name="Cao J."/>
            <person name="Yuan J."/>
            <person name="Li F."/>
            <person name="Shao Z."/>
        </authorList>
    </citation>
    <scope>NUCLEOTIDE SEQUENCE [LARGE SCALE GENOMIC DNA]</scope>
    <source>
        <strain evidence="2">P73</strain>
    </source>
</reference>
<proteinExistence type="predicted"/>
<dbReference type="STRING" id="1208324.P73_3715"/>
<feature type="transmembrane region" description="Helical" evidence="1">
    <location>
        <begin position="266"/>
        <end position="286"/>
    </location>
</feature>
<dbReference type="EMBL" id="CP004393">
    <property type="protein sequence ID" value="AJE48430.1"/>
    <property type="molecule type" value="Genomic_DNA"/>
</dbReference>
<organism evidence="2 3">
    <name type="scientific">Celeribacter indicus</name>
    <dbReference type="NCBI Taxonomy" id="1208324"/>
    <lineage>
        <taxon>Bacteria</taxon>
        <taxon>Pseudomonadati</taxon>
        <taxon>Pseudomonadota</taxon>
        <taxon>Alphaproteobacteria</taxon>
        <taxon>Rhodobacterales</taxon>
        <taxon>Roseobacteraceae</taxon>
        <taxon>Celeribacter</taxon>
    </lineage>
</organism>
<keyword evidence="3" id="KW-1185">Reference proteome</keyword>
<dbReference type="GO" id="GO:0004497">
    <property type="term" value="F:monooxygenase activity"/>
    <property type="evidence" value="ECO:0007669"/>
    <property type="project" value="UniProtKB-KW"/>
</dbReference>
<dbReference type="Pfam" id="PF05145">
    <property type="entry name" value="AbrB"/>
    <property type="match status" value="1"/>
</dbReference>
<dbReference type="GO" id="GO:0010468">
    <property type="term" value="P:regulation of gene expression"/>
    <property type="evidence" value="ECO:0007669"/>
    <property type="project" value="InterPro"/>
</dbReference>
<dbReference type="PANTHER" id="PTHR38457">
    <property type="entry name" value="REGULATOR ABRB-RELATED"/>
    <property type="match status" value="1"/>
</dbReference>
<dbReference type="Proteomes" id="UP000031521">
    <property type="component" value="Chromosome"/>
</dbReference>